<evidence type="ECO:0000313" key="3">
    <source>
        <dbReference type="Proteomes" id="UP000218944"/>
    </source>
</evidence>
<dbReference type="AlphaFoldDB" id="A0A2A2D958"/>
<protein>
    <submittedName>
        <fullName evidence="2">NADPH-dependent FMN reductase</fullName>
    </submittedName>
</protein>
<dbReference type="SUPFAM" id="SSF52218">
    <property type="entry name" value="Flavoproteins"/>
    <property type="match status" value="1"/>
</dbReference>
<evidence type="ECO:0000313" key="2">
    <source>
        <dbReference type="EMBL" id="PAU48021.1"/>
    </source>
</evidence>
<dbReference type="Proteomes" id="UP000218944">
    <property type="component" value="Unassembled WGS sequence"/>
</dbReference>
<dbReference type="Pfam" id="PF03358">
    <property type="entry name" value="FMN_red"/>
    <property type="match status" value="1"/>
</dbReference>
<name>A0A2A2D958_9ACTN</name>
<dbReference type="EMBL" id="NSJV01000302">
    <property type="protein sequence ID" value="PAU48021.1"/>
    <property type="molecule type" value="Genomic_DNA"/>
</dbReference>
<dbReference type="GO" id="GO:0005829">
    <property type="term" value="C:cytosol"/>
    <property type="evidence" value="ECO:0007669"/>
    <property type="project" value="TreeGrafter"/>
</dbReference>
<comment type="caution">
    <text evidence="2">The sequence shown here is derived from an EMBL/GenBank/DDBJ whole genome shotgun (WGS) entry which is preliminary data.</text>
</comment>
<reference evidence="2 3" key="1">
    <citation type="submission" date="2017-08" db="EMBL/GenBank/DDBJ databases">
        <title>Genome sequence of Streptomyces albireticuli NRRL B-1670.</title>
        <authorList>
            <person name="Graham D.E."/>
            <person name="Mahan K.M."/>
            <person name="Klingeman D.M."/>
            <person name="Hettich R.L."/>
            <person name="Parry R.J."/>
            <person name="Spain J.C."/>
        </authorList>
    </citation>
    <scope>NUCLEOTIDE SEQUENCE [LARGE SCALE GENOMIC DNA]</scope>
    <source>
        <strain evidence="2 3">NRRL B-1670</strain>
    </source>
</reference>
<dbReference type="InterPro" id="IPR005025">
    <property type="entry name" value="FMN_Rdtase-like_dom"/>
</dbReference>
<dbReference type="Gene3D" id="3.40.50.360">
    <property type="match status" value="1"/>
</dbReference>
<dbReference type="InterPro" id="IPR029039">
    <property type="entry name" value="Flavoprotein-like_sf"/>
</dbReference>
<keyword evidence="3" id="KW-1185">Reference proteome</keyword>
<dbReference type="GO" id="GO:0016491">
    <property type="term" value="F:oxidoreductase activity"/>
    <property type="evidence" value="ECO:0007669"/>
    <property type="project" value="InterPro"/>
</dbReference>
<dbReference type="GO" id="GO:0010181">
    <property type="term" value="F:FMN binding"/>
    <property type="evidence" value="ECO:0007669"/>
    <property type="project" value="TreeGrafter"/>
</dbReference>
<evidence type="ECO:0000259" key="1">
    <source>
        <dbReference type="Pfam" id="PF03358"/>
    </source>
</evidence>
<accession>A0A2A2D958</accession>
<proteinExistence type="predicted"/>
<gene>
    <name evidence="2" type="ORF">CK936_15580</name>
</gene>
<feature type="domain" description="NADPH-dependent FMN reductase-like" evidence="1">
    <location>
        <begin position="10"/>
        <end position="153"/>
    </location>
</feature>
<sequence>MLSASTAPLKLAVIVASVREGRFGPTVANWFVKQAGLRDDFEVDVIDLADHELPYVLSQQPSAEVVEALSKVTPRLEQADAFVVVTPEYNHSFPASLKSLIDWHYTQWQGKPVGFVSYGGLAGGLRSAEQLRPIFAELHAVTIREAVSFHMAWEKFDESGEPKDQSGPAGAAKALLDQLGWWADGLREQRARRPYGK</sequence>
<dbReference type="PANTHER" id="PTHR30543:SF21">
    <property type="entry name" value="NAD(P)H-DEPENDENT FMN REDUCTASE LOT6"/>
    <property type="match status" value="1"/>
</dbReference>
<dbReference type="InterPro" id="IPR050712">
    <property type="entry name" value="NAD(P)H-dep_reductase"/>
</dbReference>
<dbReference type="PANTHER" id="PTHR30543">
    <property type="entry name" value="CHROMATE REDUCTASE"/>
    <property type="match status" value="1"/>
</dbReference>
<organism evidence="2 3">
    <name type="scientific">Streptomyces albireticuli</name>
    <dbReference type="NCBI Taxonomy" id="1940"/>
    <lineage>
        <taxon>Bacteria</taxon>
        <taxon>Bacillati</taxon>
        <taxon>Actinomycetota</taxon>
        <taxon>Actinomycetes</taxon>
        <taxon>Kitasatosporales</taxon>
        <taxon>Streptomycetaceae</taxon>
        <taxon>Streptomyces</taxon>
    </lineage>
</organism>